<name>A0ABY7LPC9_9BACT</name>
<organism evidence="2 3">
    <name type="scientific">Hymenobacter canadensis</name>
    <dbReference type="NCBI Taxonomy" id="2999067"/>
    <lineage>
        <taxon>Bacteria</taxon>
        <taxon>Pseudomonadati</taxon>
        <taxon>Bacteroidota</taxon>
        <taxon>Cytophagia</taxon>
        <taxon>Cytophagales</taxon>
        <taxon>Hymenobacteraceae</taxon>
        <taxon>Hymenobacter</taxon>
    </lineage>
</organism>
<evidence type="ECO:0000313" key="3">
    <source>
        <dbReference type="Proteomes" id="UP001211005"/>
    </source>
</evidence>
<keyword evidence="1" id="KW-1133">Transmembrane helix</keyword>
<feature type="transmembrane region" description="Helical" evidence="1">
    <location>
        <begin position="109"/>
        <end position="131"/>
    </location>
</feature>
<keyword evidence="1" id="KW-0812">Transmembrane</keyword>
<accession>A0ABY7LPC9</accession>
<dbReference type="Proteomes" id="UP001211005">
    <property type="component" value="Chromosome"/>
</dbReference>
<keyword evidence="3" id="KW-1185">Reference proteome</keyword>
<sequence length="211" mass="22351">MTRTLATLLSAVLHPLLVPSYLVAVLAYGFPPALLPLSGEARWQALLLVWGLTFWLPGLAVWLLVRSGRVSSVELYERRQRPLPLLLAATAFAAATALVAWVPALRAPLLPLVLGGITAAVLLTLLITLWWKISAHGVGLGGAVGLLALLLARPGFYPTDGRAAWWLVAAVLAAAAVFWARLRLQAHTPAQLWAGLGLGAALVLWFGAALG</sequence>
<gene>
    <name evidence="2" type="ORF">O3303_16080</name>
</gene>
<evidence type="ECO:0008006" key="4">
    <source>
        <dbReference type="Google" id="ProtNLM"/>
    </source>
</evidence>
<feature type="transmembrane region" description="Helical" evidence="1">
    <location>
        <begin position="163"/>
        <end position="180"/>
    </location>
</feature>
<feature type="transmembrane region" description="Helical" evidence="1">
    <location>
        <begin position="85"/>
        <end position="103"/>
    </location>
</feature>
<protein>
    <recommendedName>
        <fullName evidence="4">Phosphatidic acid phosphatase type 2/haloperoxidase domain-containing protein</fullName>
    </recommendedName>
</protein>
<keyword evidence="1" id="KW-0472">Membrane</keyword>
<feature type="transmembrane region" description="Helical" evidence="1">
    <location>
        <begin position="45"/>
        <end position="65"/>
    </location>
</feature>
<dbReference type="RefSeq" id="WP_269559402.1">
    <property type="nucleotide sequence ID" value="NZ_CP114767.1"/>
</dbReference>
<feature type="transmembrane region" description="Helical" evidence="1">
    <location>
        <begin position="192"/>
        <end position="210"/>
    </location>
</feature>
<evidence type="ECO:0000313" key="2">
    <source>
        <dbReference type="EMBL" id="WBA41326.1"/>
    </source>
</evidence>
<evidence type="ECO:0000256" key="1">
    <source>
        <dbReference type="SAM" id="Phobius"/>
    </source>
</evidence>
<proteinExistence type="predicted"/>
<dbReference type="EMBL" id="CP114767">
    <property type="protein sequence ID" value="WBA41326.1"/>
    <property type="molecule type" value="Genomic_DNA"/>
</dbReference>
<reference evidence="2 3" key="1">
    <citation type="submission" date="2022-12" db="EMBL/GenBank/DDBJ databases">
        <title>Hymenobacter canadensis sp. nov. isolated from lake water of the Cambridge Bay, Canada.</title>
        <authorList>
            <person name="Kim W.H."/>
            <person name="Lee Y.M."/>
        </authorList>
    </citation>
    <scope>NUCLEOTIDE SEQUENCE [LARGE SCALE GENOMIC DNA]</scope>
    <source>
        <strain evidence="2 3">PAMC 29467</strain>
    </source>
</reference>
<feature type="transmembrane region" description="Helical" evidence="1">
    <location>
        <begin position="138"/>
        <end position="157"/>
    </location>
</feature>